<dbReference type="EMBL" id="KK914794">
    <property type="protein sequence ID" value="KDP27814.1"/>
    <property type="molecule type" value="Genomic_DNA"/>
</dbReference>
<dbReference type="OrthoDB" id="1693956at2759"/>
<reference evidence="1 2" key="1">
    <citation type="journal article" date="2014" name="PLoS ONE">
        <title>Global Analysis of Gene Expression Profiles in Physic Nut (Jatropha curcas L.) Seedlings Exposed to Salt Stress.</title>
        <authorList>
            <person name="Zhang L."/>
            <person name="Zhang C."/>
            <person name="Wu P."/>
            <person name="Chen Y."/>
            <person name="Li M."/>
            <person name="Jiang H."/>
            <person name="Wu G."/>
        </authorList>
    </citation>
    <scope>NUCLEOTIDE SEQUENCE [LARGE SCALE GENOMIC DNA]</scope>
    <source>
        <strain evidence="2">cv. GZQX0401</strain>
        <tissue evidence="1">Young leaves</tissue>
    </source>
</reference>
<dbReference type="PANTHER" id="PTHR33509">
    <property type="entry name" value="LATE EMBRYOGENIS ABUNDANT PROTEIN 2-RELATED"/>
    <property type="match status" value="1"/>
</dbReference>
<dbReference type="AlphaFoldDB" id="A0A067K7M5"/>
<keyword evidence="2" id="KW-1185">Reference proteome</keyword>
<sequence>MTRSLSTAKFLVASIVEDLPLSIFRRGYAGAAHGSESASFGRRGSRTSIVGKVEERAATKEDDSGSSTAWAPDPITGYYRPANSAAEIDPAELREMLLHNRVRPR</sequence>
<dbReference type="Pfam" id="PF03242">
    <property type="entry name" value="LEA_3a"/>
    <property type="match status" value="1"/>
</dbReference>
<evidence type="ECO:0000313" key="2">
    <source>
        <dbReference type="Proteomes" id="UP000027138"/>
    </source>
</evidence>
<dbReference type="KEGG" id="jcu:105643448"/>
<dbReference type="PANTHER" id="PTHR33509:SF34">
    <property type="entry name" value="LATE EMBRYOGENIS ABUNDANT PROTEIN 41"/>
    <property type="match status" value="1"/>
</dbReference>
<dbReference type="InterPro" id="IPR004926">
    <property type="entry name" value="LEA_3a"/>
</dbReference>
<dbReference type="Proteomes" id="UP000027138">
    <property type="component" value="Unassembled WGS sequence"/>
</dbReference>
<protein>
    <submittedName>
        <fullName evidence="1">Uncharacterized protein</fullName>
    </submittedName>
</protein>
<gene>
    <name evidence="1" type="ORF">JCGZ_18894</name>
</gene>
<dbReference type="STRING" id="180498.A0A067K7M5"/>
<dbReference type="GO" id="GO:0005739">
    <property type="term" value="C:mitochondrion"/>
    <property type="evidence" value="ECO:0007669"/>
    <property type="project" value="TreeGrafter"/>
</dbReference>
<name>A0A067K7M5_JATCU</name>
<accession>A0A067K7M5</accession>
<organism evidence="1 2">
    <name type="scientific">Jatropha curcas</name>
    <name type="common">Barbados nut</name>
    <dbReference type="NCBI Taxonomy" id="180498"/>
    <lineage>
        <taxon>Eukaryota</taxon>
        <taxon>Viridiplantae</taxon>
        <taxon>Streptophyta</taxon>
        <taxon>Embryophyta</taxon>
        <taxon>Tracheophyta</taxon>
        <taxon>Spermatophyta</taxon>
        <taxon>Magnoliopsida</taxon>
        <taxon>eudicotyledons</taxon>
        <taxon>Gunneridae</taxon>
        <taxon>Pentapetalae</taxon>
        <taxon>rosids</taxon>
        <taxon>fabids</taxon>
        <taxon>Malpighiales</taxon>
        <taxon>Euphorbiaceae</taxon>
        <taxon>Crotonoideae</taxon>
        <taxon>Jatropheae</taxon>
        <taxon>Jatropha</taxon>
    </lineage>
</organism>
<evidence type="ECO:0000313" key="1">
    <source>
        <dbReference type="EMBL" id="KDP27814.1"/>
    </source>
</evidence>
<proteinExistence type="predicted"/>
<dbReference type="GO" id="GO:0006950">
    <property type="term" value="P:response to stress"/>
    <property type="evidence" value="ECO:0007669"/>
    <property type="project" value="TreeGrafter"/>
</dbReference>